<sequence length="137" mass="15672">ESSQQPLSEYLSKTELNLPLENGTDQHEGWIKRSTGAQPPEEKKADAFKGREQLTKLKRNDAKAVELLVELASLQSSFVTLKAVVKITHRRINAVEHVIIPRLNVPCFYQLRAGGERTRRVPQVKKKKKSKRNFLKE</sequence>
<evidence type="ECO:0000256" key="4">
    <source>
        <dbReference type="ARBA" id="ARBA00022448"/>
    </source>
</evidence>
<reference evidence="12" key="1">
    <citation type="journal article" date="2021" name="Evol. Appl.">
        <title>The genome of the Pyrenean desman and the effects of bottlenecks and inbreeding on the genomic landscape of an endangered species.</title>
        <authorList>
            <person name="Escoda L."/>
            <person name="Castresana J."/>
        </authorList>
    </citation>
    <scope>NUCLEOTIDE SEQUENCE</scope>
    <source>
        <strain evidence="12">IBE-C5619</strain>
    </source>
</reference>
<evidence type="ECO:0000256" key="10">
    <source>
        <dbReference type="ARBA" id="ARBA00046558"/>
    </source>
</evidence>
<dbReference type="GO" id="GO:0046961">
    <property type="term" value="F:proton-transporting ATPase activity, rotational mechanism"/>
    <property type="evidence" value="ECO:0007669"/>
    <property type="project" value="InterPro"/>
</dbReference>
<protein>
    <recommendedName>
        <fullName evidence="3">V-type proton ATPase subunit D</fullName>
    </recommendedName>
    <alternativeName>
        <fullName evidence="2">V-type proton ATPase subunit d</fullName>
    </alternativeName>
    <alternativeName>
        <fullName evidence="7 8">Vacuolar proton pump subunit D</fullName>
    </alternativeName>
</protein>
<dbReference type="GO" id="GO:0030665">
    <property type="term" value="C:clathrin-coated vesicle membrane"/>
    <property type="evidence" value="ECO:0007669"/>
    <property type="project" value="UniProtKB-SubCell"/>
</dbReference>
<evidence type="ECO:0000313" key="13">
    <source>
        <dbReference type="Proteomes" id="UP000700334"/>
    </source>
</evidence>
<evidence type="ECO:0000313" key="12">
    <source>
        <dbReference type="EMBL" id="KAG8514209.1"/>
    </source>
</evidence>
<dbReference type="OrthoDB" id="7676488at2759"/>
<name>A0A8J6DMY4_GALPY</name>
<dbReference type="Pfam" id="PF01813">
    <property type="entry name" value="ATP-synt_D"/>
    <property type="match status" value="1"/>
</dbReference>
<comment type="subcellular location">
    <subcellularLocation>
        <location evidence="6">Cytoplasmic vesicle</location>
        <location evidence="6">Clathrin-coated vesicle membrane</location>
        <topology evidence="6">Peripheral membrane protein</topology>
    </subcellularLocation>
</comment>
<comment type="subunit">
    <text evidence="10">V-ATPase is a heteromultimeric enzyme made up of two complexes: the ATP-hydrolytic V1 complex and the proton translocation V0 complex. The V1 complex consists of three catalytic AB heterodimers that form a heterohexamer, three peripheral stalks each consisting of EG heterodimers, one central rotor including subunits D and F, and the regulatory subunits C and H. The proton translocation complex V0 consists of the proton transport subunit a, a ring of proteolipid subunits c9c'', rotary subunit d, subunits e and f, and the accessory subunits ATP6AP1/Ac45 and ATP6AP2/PRR. Interacts with SNX10.</text>
</comment>
<evidence type="ECO:0000256" key="5">
    <source>
        <dbReference type="ARBA" id="ARBA00023065"/>
    </source>
</evidence>
<dbReference type="InterPro" id="IPR002699">
    <property type="entry name" value="V_ATPase_D"/>
</dbReference>
<comment type="function">
    <text evidence="9">Subunit of the V1 complex of vacuolar(H+)-ATPase (V-ATPase), a multisubunit enzyme composed of a peripheral complex (V1) that hydrolyzes ATP and a membrane integral complex (V0) that translocates protons. V-ATPase is responsible for acidifying and maintaining the pH of intracellular compartments and in some cell types, is targeted to the plasma membrane, where it is responsible for acidifying the extracellular environment. May play a role in cilium biogenesis through regulation of the transport and the localization of proteins to the cilium.</text>
</comment>
<evidence type="ECO:0000256" key="11">
    <source>
        <dbReference type="SAM" id="MobiDB-lite"/>
    </source>
</evidence>
<proteinExistence type="inferred from homology"/>
<evidence type="ECO:0000256" key="2">
    <source>
        <dbReference type="ARBA" id="ARBA00013354"/>
    </source>
</evidence>
<feature type="non-terminal residue" evidence="12">
    <location>
        <position position="1"/>
    </location>
</feature>
<keyword evidence="13" id="KW-1185">Reference proteome</keyword>
<dbReference type="AlphaFoldDB" id="A0A8J6DMY4"/>
<evidence type="ECO:0000256" key="6">
    <source>
        <dbReference type="ARBA" id="ARBA00029434"/>
    </source>
</evidence>
<comment type="caution">
    <text evidence="12">The sequence shown here is derived from an EMBL/GenBank/DDBJ whole genome shotgun (WGS) entry which is preliminary data.</text>
</comment>
<evidence type="ECO:0000256" key="9">
    <source>
        <dbReference type="ARBA" id="ARBA00045802"/>
    </source>
</evidence>
<accession>A0A8J6DMY4</accession>
<gene>
    <name evidence="12" type="ORF">J0S82_003809</name>
</gene>
<evidence type="ECO:0000256" key="8">
    <source>
        <dbReference type="ARBA" id="ARBA00030340"/>
    </source>
</evidence>
<dbReference type="Gene3D" id="1.10.287.3240">
    <property type="match status" value="1"/>
</dbReference>
<evidence type="ECO:0000256" key="3">
    <source>
        <dbReference type="ARBA" id="ARBA00013417"/>
    </source>
</evidence>
<dbReference type="PANTHER" id="PTHR11671">
    <property type="entry name" value="V-TYPE ATP SYNTHASE SUBUNIT D"/>
    <property type="match status" value="1"/>
</dbReference>
<keyword evidence="4" id="KW-0813">Transport</keyword>
<comment type="similarity">
    <text evidence="1">Belongs to the V-ATPase D subunit family.</text>
</comment>
<evidence type="ECO:0000256" key="7">
    <source>
        <dbReference type="ARBA" id="ARBA00030317"/>
    </source>
</evidence>
<evidence type="ECO:0000256" key="1">
    <source>
        <dbReference type="ARBA" id="ARBA00005850"/>
    </source>
</evidence>
<dbReference type="EMBL" id="JAGFMF010011752">
    <property type="protein sequence ID" value="KAG8514209.1"/>
    <property type="molecule type" value="Genomic_DNA"/>
</dbReference>
<keyword evidence="5" id="KW-0406">Ion transport</keyword>
<dbReference type="Proteomes" id="UP000700334">
    <property type="component" value="Unassembled WGS sequence"/>
</dbReference>
<organism evidence="12 13">
    <name type="scientific">Galemys pyrenaicus</name>
    <name type="common">Iberian desman</name>
    <name type="synonym">Pyrenean desman</name>
    <dbReference type="NCBI Taxonomy" id="202257"/>
    <lineage>
        <taxon>Eukaryota</taxon>
        <taxon>Metazoa</taxon>
        <taxon>Chordata</taxon>
        <taxon>Craniata</taxon>
        <taxon>Vertebrata</taxon>
        <taxon>Euteleostomi</taxon>
        <taxon>Mammalia</taxon>
        <taxon>Eutheria</taxon>
        <taxon>Laurasiatheria</taxon>
        <taxon>Eulipotyphla</taxon>
        <taxon>Talpidae</taxon>
        <taxon>Galemys</taxon>
    </lineage>
</organism>
<feature type="region of interest" description="Disordered" evidence="11">
    <location>
        <begin position="20"/>
        <end position="45"/>
    </location>
</feature>